<evidence type="ECO:0000313" key="3">
    <source>
        <dbReference type="Proteomes" id="UP000430508"/>
    </source>
</evidence>
<protein>
    <recommendedName>
        <fullName evidence="4">DUF4412 domain-containing protein</fullName>
    </recommendedName>
</protein>
<dbReference type="Gene3D" id="2.50.20.10">
    <property type="entry name" value="Lipoprotein localisation LolA/LolB/LppX"/>
    <property type="match status" value="1"/>
</dbReference>
<dbReference type="SUPFAM" id="SSF89392">
    <property type="entry name" value="Prokaryotic lipoproteins and lipoprotein localization factors"/>
    <property type="match status" value="1"/>
</dbReference>
<evidence type="ECO:0008006" key="4">
    <source>
        <dbReference type="Google" id="ProtNLM"/>
    </source>
</evidence>
<gene>
    <name evidence="2" type="ORF">GQ588_12470</name>
</gene>
<dbReference type="AlphaFoldDB" id="A0A857DJC0"/>
<name>A0A857DJC0_9FIRM</name>
<sequence>MRLTRRYLALLLVLLLLCVGALSGCGGKEESAAQNEATSAPTETETQTLPDDNEIVSGLIGKGQLVKEMTYDYVIVGGGASSESKVWLKDQKMKMEGTFNGPKMTFIFDKSKKEFTTYISGQNSAMRMTLSEYNGPDITTPVDYVSGLVESKYTIGGTETVNGMECKVLTFTSEGSTVKEWISTEYGIVVKAQYEAGGEMTTMEFKNLQIGTGAVPAGTFDLPSGMEVVDINGMMNLDSNK</sequence>
<dbReference type="EMBL" id="CP046996">
    <property type="protein sequence ID" value="QHA01394.1"/>
    <property type="molecule type" value="Genomic_DNA"/>
</dbReference>
<dbReference type="InterPro" id="IPR029046">
    <property type="entry name" value="LolA/LolB/LppX"/>
</dbReference>
<reference evidence="2 3" key="1">
    <citation type="submission" date="2019-12" db="EMBL/GenBank/DDBJ databases">
        <title>Sequence classification of anaerobic respiratory reductive dehalogenases: First we see many, then we see few.</title>
        <authorList>
            <person name="Molenda O."/>
            <person name="Puentes Jacome L.A."/>
            <person name="Cao X."/>
            <person name="Nesbo C.L."/>
            <person name="Tang S."/>
            <person name="Morson N."/>
            <person name="Patron J."/>
            <person name="Lomheim L."/>
            <person name="Wishart D.S."/>
            <person name="Edwards E.A."/>
        </authorList>
    </citation>
    <scope>NUCLEOTIDE SEQUENCE [LARGE SCALE GENOMIC DNA]</scope>
    <source>
        <strain evidence="2 3">12DCA</strain>
    </source>
</reference>
<evidence type="ECO:0000256" key="1">
    <source>
        <dbReference type="SAM" id="MobiDB-lite"/>
    </source>
</evidence>
<evidence type="ECO:0000313" key="2">
    <source>
        <dbReference type="EMBL" id="QHA01394.1"/>
    </source>
</evidence>
<proteinExistence type="predicted"/>
<organism evidence="2 3">
    <name type="scientific">Dehalobacter restrictus</name>
    <dbReference type="NCBI Taxonomy" id="55583"/>
    <lineage>
        <taxon>Bacteria</taxon>
        <taxon>Bacillati</taxon>
        <taxon>Bacillota</taxon>
        <taxon>Clostridia</taxon>
        <taxon>Eubacteriales</taxon>
        <taxon>Desulfitobacteriaceae</taxon>
        <taxon>Dehalobacter</taxon>
    </lineage>
</organism>
<feature type="compositionally biased region" description="Polar residues" evidence="1">
    <location>
        <begin position="32"/>
        <end position="49"/>
    </location>
</feature>
<dbReference type="PROSITE" id="PS51257">
    <property type="entry name" value="PROKAR_LIPOPROTEIN"/>
    <property type="match status" value="1"/>
</dbReference>
<accession>A0A857DJC0</accession>
<dbReference type="Proteomes" id="UP000430508">
    <property type="component" value="Chromosome"/>
</dbReference>
<dbReference type="RefSeq" id="WP_019226019.1">
    <property type="nucleotide sequence ID" value="NZ_CP046996.1"/>
</dbReference>
<feature type="region of interest" description="Disordered" evidence="1">
    <location>
        <begin position="30"/>
        <end position="49"/>
    </location>
</feature>